<evidence type="ECO:0000256" key="2">
    <source>
        <dbReference type="SAM" id="MobiDB-lite"/>
    </source>
</evidence>
<dbReference type="EMBL" id="JBFOLJ010000008">
    <property type="protein sequence ID" value="KAL2514650.1"/>
    <property type="molecule type" value="Genomic_DNA"/>
</dbReference>
<keyword evidence="4" id="KW-1185">Reference proteome</keyword>
<evidence type="ECO:0000256" key="1">
    <source>
        <dbReference type="ARBA" id="ARBA00023054"/>
    </source>
</evidence>
<dbReference type="PANTHER" id="PTHR15885:SF1">
    <property type="entry name" value="COILED-COIL DOMAIN-CONTAINING PROTEIN 174"/>
    <property type="match status" value="1"/>
</dbReference>
<name>A0ABD1TPH9_9LAMI</name>
<dbReference type="Proteomes" id="UP001604277">
    <property type="component" value="Unassembled WGS sequence"/>
</dbReference>
<feature type="region of interest" description="Disordered" evidence="2">
    <location>
        <begin position="200"/>
        <end position="233"/>
    </location>
</feature>
<reference evidence="4" key="1">
    <citation type="submission" date="2024-07" db="EMBL/GenBank/DDBJ databases">
        <title>Two chromosome-level genome assemblies of Korean endemic species Abeliophyllum distichum and Forsythia ovata (Oleaceae).</title>
        <authorList>
            <person name="Jang H."/>
        </authorList>
    </citation>
    <scope>NUCLEOTIDE SEQUENCE [LARGE SCALE GENOMIC DNA]</scope>
</reference>
<gene>
    <name evidence="3" type="ORF">Fot_28621</name>
</gene>
<evidence type="ECO:0000313" key="3">
    <source>
        <dbReference type="EMBL" id="KAL2514650.1"/>
    </source>
</evidence>
<evidence type="ECO:0000313" key="4">
    <source>
        <dbReference type="Proteomes" id="UP001604277"/>
    </source>
</evidence>
<dbReference type="PANTHER" id="PTHR15885">
    <property type="entry name" value="COILED-COIL DOMAIN-CONTAINING PROTEIN 174"/>
    <property type="match status" value="1"/>
</dbReference>
<dbReference type="AlphaFoldDB" id="A0ABD1TPH9"/>
<protein>
    <submittedName>
        <fullName evidence="3">Cytochrome</fullName>
    </submittedName>
</protein>
<organism evidence="3 4">
    <name type="scientific">Forsythia ovata</name>
    <dbReference type="NCBI Taxonomy" id="205694"/>
    <lineage>
        <taxon>Eukaryota</taxon>
        <taxon>Viridiplantae</taxon>
        <taxon>Streptophyta</taxon>
        <taxon>Embryophyta</taxon>
        <taxon>Tracheophyta</taxon>
        <taxon>Spermatophyta</taxon>
        <taxon>Magnoliopsida</taxon>
        <taxon>eudicotyledons</taxon>
        <taxon>Gunneridae</taxon>
        <taxon>Pentapetalae</taxon>
        <taxon>asterids</taxon>
        <taxon>lamiids</taxon>
        <taxon>Lamiales</taxon>
        <taxon>Oleaceae</taxon>
        <taxon>Forsythieae</taxon>
        <taxon>Forsythia</taxon>
    </lineage>
</organism>
<accession>A0ABD1TPH9</accession>
<dbReference type="InterPro" id="IPR025066">
    <property type="entry name" value="CCDC174-like"/>
</dbReference>
<sequence length="297" mass="34253">MASFQRIYKKIHSGPRIFREYLKRYVSDLDFQVFQAFILGCPTIQSATHPREREMEKEVEQSNLKASKKVVVVESLGWITESSYYVQKASSHRGRQGHPPSSILELKAQLYKSQDESKCQSKEPIHSTYHQYGHHLEVHRAKKKIYVHDPFSQKNSGVDARASKDKLELKAVNDGSASYATLERKLELYNKRVRGELFRRGRQDIEHDEPQLPQGHDSDAHEARDEAGNYDDTLPDMKATGLGQVAAIVDKSEHKRFVIEVHEEVNQARENVSQLKIKQAYLRKQLEKLKALKTEQT</sequence>
<keyword evidence="1" id="KW-0175">Coiled coil</keyword>
<proteinExistence type="predicted"/>
<feature type="compositionally biased region" description="Basic and acidic residues" evidence="2">
    <location>
        <begin position="200"/>
        <end position="227"/>
    </location>
</feature>
<comment type="caution">
    <text evidence="3">The sequence shown here is derived from an EMBL/GenBank/DDBJ whole genome shotgun (WGS) entry which is preliminary data.</text>
</comment>